<dbReference type="Proteomes" id="UP000243488">
    <property type="component" value="Chromosome"/>
</dbReference>
<name>A0A1V0B699_9GAMM</name>
<evidence type="ECO:0000313" key="2">
    <source>
        <dbReference type="EMBL" id="AQZ95445.1"/>
    </source>
</evidence>
<evidence type="ECO:0000259" key="1">
    <source>
        <dbReference type="PROSITE" id="PS50943"/>
    </source>
</evidence>
<dbReference type="STRING" id="1931241.BVH74_12100"/>
<dbReference type="SUPFAM" id="SSF47413">
    <property type="entry name" value="lambda repressor-like DNA-binding domains"/>
    <property type="match status" value="1"/>
</dbReference>
<dbReference type="KEGG" id="ppha:BVH74_12100"/>
<dbReference type="AlphaFoldDB" id="A0A1V0B699"/>
<organism evidence="2 3">
    <name type="scientific">Halopseudomonas phragmitis</name>
    <dbReference type="NCBI Taxonomy" id="1931241"/>
    <lineage>
        <taxon>Bacteria</taxon>
        <taxon>Pseudomonadati</taxon>
        <taxon>Pseudomonadota</taxon>
        <taxon>Gammaproteobacteria</taxon>
        <taxon>Pseudomonadales</taxon>
        <taxon>Pseudomonadaceae</taxon>
        <taxon>Halopseudomonas</taxon>
    </lineage>
</organism>
<dbReference type="Gene3D" id="1.10.260.40">
    <property type="entry name" value="lambda repressor-like DNA-binding domains"/>
    <property type="match status" value="1"/>
</dbReference>
<reference evidence="2 3" key="1">
    <citation type="submission" date="2017-03" db="EMBL/GenBank/DDBJ databases">
        <title>Complete genome sequence of the novel DNRA strain Pseudomonas sp. S-6-2 isolated from Chinese polluted river sediment. Journal of Biotechnology.</title>
        <authorList>
            <person name="Li J."/>
            <person name="Xiang F."/>
            <person name="Wang L."/>
            <person name="Xi L."/>
            <person name="Liu J."/>
        </authorList>
    </citation>
    <scope>NUCLEOTIDE SEQUENCE [LARGE SCALE GENOMIC DNA]</scope>
    <source>
        <strain evidence="2 3">S-6-2</strain>
    </source>
</reference>
<dbReference type="PROSITE" id="PS50943">
    <property type="entry name" value="HTH_CROC1"/>
    <property type="match status" value="1"/>
</dbReference>
<protein>
    <recommendedName>
        <fullName evidence="1">HTH cro/C1-type domain-containing protein</fullName>
    </recommendedName>
</protein>
<dbReference type="InterPro" id="IPR001387">
    <property type="entry name" value="Cro/C1-type_HTH"/>
</dbReference>
<dbReference type="GO" id="GO:0003677">
    <property type="term" value="F:DNA binding"/>
    <property type="evidence" value="ECO:0007669"/>
    <property type="project" value="InterPro"/>
</dbReference>
<proteinExistence type="predicted"/>
<dbReference type="InterPro" id="IPR010982">
    <property type="entry name" value="Lambda_DNA-bd_dom_sf"/>
</dbReference>
<dbReference type="RefSeq" id="WP_080050313.1">
    <property type="nucleotide sequence ID" value="NZ_CP020100.1"/>
</dbReference>
<sequence length="114" mass="12371">MHHSRDAIGRRLQEERQRLGFVQAEFAEKVGLAKRTLAGYEGGQGDIGATALAAASDIGVDILYVVTGRRTPADATAVTDDRLKMLKTYDKISPPDKASVLRLAEALAVYEVKE</sequence>
<accession>A0A1V0B699</accession>
<dbReference type="SMART" id="SM00530">
    <property type="entry name" value="HTH_XRE"/>
    <property type="match status" value="1"/>
</dbReference>
<keyword evidence="3" id="KW-1185">Reference proteome</keyword>
<dbReference type="CDD" id="cd00093">
    <property type="entry name" value="HTH_XRE"/>
    <property type="match status" value="1"/>
</dbReference>
<evidence type="ECO:0000313" key="3">
    <source>
        <dbReference type="Proteomes" id="UP000243488"/>
    </source>
</evidence>
<gene>
    <name evidence="2" type="ORF">BVH74_12100</name>
</gene>
<feature type="domain" description="HTH cro/C1-type" evidence="1">
    <location>
        <begin position="12"/>
        <end position="65"/>
    </location>
</feature>
<dbReference type="EMBL" id="CP020100">
    <property type="protein sequence ID" value="AQZ95445.1"/>
    <property type="molecule type" value="Genomic_DNA"/>
</dbReference>